<reference evidence="5 6" key="1">
    <citation type="submission" date="2016-08" db="EMBL/GenBank/DDBJ databases">
        <title>Identification and validation of antigenic proteins from Pajaroellobacter abortibovis using de-novo genome sequence assembly and reverse vaccinology.</title>
        <authorList>
            <person name="Welly B.T."/>
            <person name="Miller M.R."/>
            <person name="Stott J.L."/>
            <person name="Blanchard M.T."/>
            <person name="Islas-Trejo A.D."/>
            <person name="O'Rourke S.M."/>
            <person name="Young A.E."/>
            <person name="Medrano J.F."/>
            <person name="Van Eenennaam A.L."/>
        </authorList>
    </citation>
    <scope>NUCLEOTIDE SEQUENCE [LARGE SCALE GENOMIC DNA]</scope>
    <source>
        <strain evidence="5 6">BTF92-0548A/99-0131</strain>
    </source>
</reference>
<dbReference type="Proteomes" id="UP000185544">
    <property type="component" value="Chromosome"/>
</dbReference>
<dbReference type="PROSITE" id="PS00061">
    <property type="entry name" value="ADH_SHORT"/>
    <property type="match status" value="1"/>
</dbReference>
<keyword evidence="2" id="KW-0560">Oxidoreductase</keyword>
<dbReference type="PRINTS" id="PR00080">
    <property type="entry name" value="SDRFAMILY"/>
</dbReference>
<dbReference type="Gene3D" id="3.40.50.720">
    <property type="entry name" value="NAD(P)-binding Rossmann-like Domain"/>
    <property type="match status" value="1"/>
</dbReference>
<dbReference type="PANTHER" id="PTHR42760:SF37">
    <property type="entry name" value="CLAVALDEHYDE DEHYDROGENASE"/>
    <property type="match status" value="1"/>
</dbReference>
<evidence type="ECO:0000313" key="5">
    <source>
        <dbReference type="EMBL" id="APS00961.1"/>
    </source>
</evidence>
<dbReference type="KEGG" id="pabo:BCY86_07785"/>
<dbReference type="GO" id="GO:0016616">
    <property type="term" value="F:oxidoreductase activity, acting on the CH-OH group of donors, NAD or NADP as acceptor"/>
    <property type="evidence" value="ECO:0007669"/>
    <property type="project" value="TreeGrafter"/>
</dbReference>
<dbReference type="InterPro" id="IPR057326">
    <property type="entry name" value="KR_dom"/>
</dbReference>
<dbReference type="RefSeq" id="WP_075277663.1">
    <property type="nucleotide sequence ID" value="NZ_CP016908.1"/>
</dbReference>
<dbReference type="EMBL" id="CP016908">
    <property type="protein sequence ID" value="APS00961.1"/>
    <property type="molecule type" value="Genomic_DNA"/>
</dbReference>
<dbReference type="AlphaFoldDB" id="A0A1L6MZG9"/>
<evidence type="ECO:0000313" key="6">
    <source>
        <dbReference type="Proteomes" id="UP000185544"/>
    </source>
</evidence>
<accession>A0A1L6MZG9</accession>
<protein>
    <recommendedName>
        <fullName evidence="4">Ketoreductase domain-containing protein</fullName>
    </recommendedName>
</protein>
<dbReference type="SUPFAM" id="SSF51735">
    <property type="entry name" value="NAD(P)-binding Rossmann-fold domains"/>
    <property type="match status" value="1"/>
</dbReference>
<keyword evidence="6" id="KW-1185">Reference proteome</keyword>
<evidence type="ECO:0000256" key="1">
    <source>
        <dbReference type="ARBA" id="ARBA00006484"/>
    </source>
</evidence>
<dbReference type="CDD" id="cd05233">
    <property type="entry name" value="SDR_c"/>
    <property type="match status" value="1"/>
</dbReference>
<name>A0A1L6MZG9_9BACT</name>
<dbReference type="Pfam" id="PF00106">
    <property type="entry name" value="adh_short"/>
    <property type="match status" value="1"/>
</dbReference>
<comment type="similarity">
    <text evidence="1 3">Belongs to the short-chain dehydrogenases/reductases (SDR) family.</text>
</comment>
<dbReference type="STRING" id="1882918.BCY86_07785"/>
<gene>
    <name evidence="5" type="ORF">BCY86_07785</name>
</gene>
<sequence>MSCIVITGASRGIGRCIASAFIQRGFPVALLSRQEESLNQVAHELSTRKEGPPILPIACDVSQTDQVETAVDHILVQLGPPLAIINNAGLFRHASVMSMKETEWDEIVATNLKGPFLITRAFLPVMFKQKKGRFIALSSISGTQGTPYLSAYCASKWGLIGFTKSLAEELRGTGLQALCILPGSVDTDMLKESGFYPPTMQPEEVARVVVYTAIDAPAAMNGSAIELFGP</sequence>
<dbReference type="OrthoDB" id="9804774at2"/>
<feature type="domain" description="Ketoreductase" evidence="4">
    <location>
        <begin position="2"/>
        <end position="186"/>
    </location>
</feature>
<evidence type="ECO:0000256" key="3">
    <source>
        <dbReference type="RuleBase" id="RU000363"/>
    </source>
</evidence>
<dbReference type="PRINTS" id="PR00081">
    <property type="entry name" value="GDHRDH"/>
</dbReference>
<dbReference type="InterPro" id="IPR036291">
    <property type="entry name" value="NAD(P)-bd_dom_sf"/>
</dbReference>
<proteinExistence type="inferred from homology"/>
<dbReference type="PANTHER" id="PTHR42760">
    <property type="entry name" value="SHORT-CHAIN DEHYDROGENASES/REDUCTASES FAMILY MEMBER"/>
    <property type="match status" value="1"/>
</dbReference>
<dbReference type="InterPro" id="IPR002347">
    <property type="entry name" value="SDR_fam"/>
</dbReference>
<evidence type="ECO:0000259" key="4">
    <source>
        <dbReference type="SMART" id="SM00822"/>
    </source>
</evidence>
<dbReference type="InterPro" id="IPR020904">
    <property type="entry name" value="Sc_DH/Rdtase_CS"/>
</dbReference>
<evidence type="ECO:0000256" key="2">
    <source>
        <dbReference type="ARBA" id="ARBA00023002"/>
    </source>
</evidence>
<dbReference type="SMART" id="SM00822">
    <property type="entry name" value="PKS_KR"/>
    <property type="match status" value="1"/>
</dbReference>
<organism evidence="5 6">
    <name type="scientific">Pajaroellobacter abortibovis</name>
    <dbReference type="NCBI Taxonomy" id="1882918"/>
    <lineage>
        <taxon>Bacteria</taxon>
        <taxon>Pseudomonadati</taxon>
        <taxon>Myxococcota</taxon>
        <taxon>Polyangia</taxon>
        <taxon>Polyangiales</taxon>
        <taxon>Polyangiaceae</taxon>
    </lineage>
</organism>